<comment type="caution">
    <text evidence="3">The sequence shown here is derived from an EMBL/GenBank/DDBJ whole genome shotgun (WGS) entry which is preliminary data.</text>
</comment>
<accession>A0A6G1C2N4</accession>
<proteinExistence type="predicted"/>
<dbReference type="InterPro" id="IPR057135">
    <property type="entry name" value="At4g27190-like_LRR"/>
</dbReference>
<keyword evidence="4" id="KW-1185">Reference proteome</keyword>
<dbReference type="Proteomes" id="UP000479710">
    <property type="component" value="Unassembled WGS sequence"/>
</dbReference>
<name>A0A6G1C2N4_9ORYZ</name>
<dbReference type="InterPro" id="IPR032675">
    <property type="entry name" value="LRR_dom_sf"/>
</dbReference>
<feature type="region of interest" description="Disordered" evidence="1">
    <location>
        <begin position="451"/>
        <end position="470"/>
    </location>
</feature>
<evidence type="ECO:0000313" key="4">
    <source>
        <dbReference type="Proteomes" id="UP000479710"/>
    </source>
</evidence>
<dbReference type="InterPro" id="IPR050905">
    <property type="entry name" value="Plant_NBS-LRR"/>
</dbReference>
<evidence type="ECO:0000313" key="3">
    <source>
        <dbReference type="EMBL" id="KAF0894114.1"/>
    </source>
</evidence>
<dbReference type="PANTHER" id="PTHR33463">
    <property type="entry name" value="NB-ARC DOMAIN-CONTAINING PROTEIN-RELATED"/>
    <property type="match status" value="1"/>
</dbReference>
<feature type="compositionally biased region" description="Polar residues" evidence="1">
    <location>
        <begin position="460"/>
        <end position="470"/>
    </location>
</feature>
<sequence>MRSIWPLKQLFLVGCEELRAILWPTIYASPLVEVLHIDTTSTKHGQATGVAGSSSSPADFKWYISLRDGRLLRSLQDRFYPLYKYHVEISSPAGVVAAAIGYELGDIQGIMRKSRTVVIGGGEQRSLMTTISQQQQPATNSNKLYTDVGTKVHHLQLQATIYYDWTWPCKPREDICHYISLQDERMQSRSLPPIPDSICGRAASLHVHDSLSITSITGHSDPDEGSVIKNIDGQSNVPYFWYNLEWCRVERCPNIEGAVFTPPDSTYGIMGIFMNLNILWASQLPKARYIWNWGTNTTRLSWVKYDKSLNNLQFLHLDCCPRLIHVLTIRMQNLAFSWPRLETLEIVCCGDLREVFPLEDDDSVEEEVEFSSLRHIHLHELPVLRRICGNRRILAPKLETVKIRGCWSLTRLPAVGRDCNPKPKVDCEKEWWDNLQWDGIEAGHDPSLYEPPTHSRYYKNMSQPRGSVLR</sequence>
<evidence type="ECO:0000259" key="2">
    <source>
        <dbReference type="Pfam" id="PF23247"/>
    </source>
</evidence>
<dbReference type="Pfam" id="PF23247">
    <property type="entry name" value="LRR_RPS2"/>
    <property type="match status" value="1"/>
</dbReference>
<organism evidence="3 4">
    <name type="scientific">Oryza meyeriana var. granulata</name>
    <dbReference type="NCBI Taxonomy" id="110450"/>
    <lineage>
        <taxon>Eukaryota</taxon>
        <taxon>Viridiplantae</taxon>
        <taxon>Streptophyta</taxon>
        <taxon>Embryophyta</taxon>
        <taxon>Tracheophyta</taxon>
        <taxon>Spermatophyta</taxon>
        <taxon>Magnoliopsida</taxon>
        <taxon>Liliopsida</taxon>
        <taxon>Poales</taxon>
        <taxon>Poaceae</taxon>
        <taxon>BOP clade</taxon>
        <taxon>Oryzoideae</taxon>
        <taxon>Oryzeae</taxon>
        <taxon>Oryzinae</taxon>
        <taxon>Oryza</taxon>
        <taxon>Oryza meyeriana</taxon>
    </lineage>
</organism>
<gene>
    <name evidence="3" type="ORF">E2562_034682</name>
</gene>
<dbReference type="EMBL" id="SPHZ02000011">
    <property type="protein sequence ID" value="KAF0894114.1"/>
    <property type="molecule type" value="Genomic_DNA"/>
</dbReference>
<dbReference type="PANTHER" id="PTHR33463:SF209">
    <property type="entry name" value="DISEASE RESISTANCE PROTEIN RPS2-LIKE"/>
    <property type="match status" value="1"/>
</dbReference>
<dbReference type="Gene3D" id="3.80.10.10">
    <property type="entry name" value="Ribonuclease Inhibitor"/>
    <property type="match status" value="1"/>
</dbReference>
<reference evidence="3 4" key="1">
    <citation type="submission" date="2019-11" db="EMBL/GenBank/DDBJ databases">
        <title>Whole genome sequence of Oryza granulata.</title>
        <authorList>
            <person name="Li W."/>
        </authorList>
    </citation>
    <scope>NUCLEOTIDE SEQUENCE [LARGE SCALE GENOMIC DNA]</scope>
    <source>
        <strain evidence="4">cv. Menghai</strain>
        <tissue evidence="3">Leaf</tissue>
    </source>
</reference>
<dbReference type="AlphaFoldDB" id="A0A6G1C2N4"/>
<feature type="domain" description="Disease resistance protein At4g27190-like leucine-rich repeats" evidence="2">
    <location>
        <begin position="306"/>
        <end position="412"/>
    </location>
</feature>
<evidence type="ECO:0000256" key="1">
    <source>
        <dbReference type="SAM" id="MobiDB-lite"/>
    </source>
</evidence>
<dbReference type="OrthoDB" id="695871at2759"/>
<dbReference type="SUPFAM" id="SSF52047">
    <property type="entry name" value="RNI-like"/>
    <property type="match status" value="1"/>
</dbReference>
<protein>
    <recommendedName>
        <fullName evidence="2">Disease resistance protein At4g27190-like leucine-rich repeats domain-containing protein</fullName>
    </recommendedName>
</protein>